<evidence type="ECO:0000313" key="2">
    <source>
        <dbReference type="EMBL" id="SEL30989.1"/>
    </source>
</evidence>
<evidence type="ECO:0008006" key="4">
    <source>
        <dbReference type="Google" id="ProtNLM"/>
    </source>
</evidence>
<feature type="compositionally biased region" description="Gly residues" evidence="1">
    <location>
        <begin position="176"/>
        <end position="188"/>
    </location>
</feature>
<dbReference type="AlphaFoldDB" id="A0A1H7P5V8"/>
<feature type="compositionally biased region" description="Polar residues" evidence="1">
    <location>
        <begin position="21"/>
        <end position="40"/>
    </location>
</feature>
<feature type="region of interest" description="Disordered" evidence="1">
    <location>
        <begin position="1"/>
        <end position="62"/>
    </location>
</feature>
<sequence>MPGAPIPMPRPKPKPPYQPKQYGNGTSVPNGHGSYSNPQTFTPPPVPSGNGDGKGTTVDTPSLDLFASNIDQLVDPVRKAQTALEGVSVVPGDFYHANKMRIDVNGPNADAGLKEQFVKVLGDLSQGLSDLSAGVRQLSAKYKTIEDANSASANDLQNAFQSTDGDFTSLITDAGGTPGAPPSGGNGK</sequence>
<keyword evidence="3" id="KW-1185">Reference proteome</keyword>
<accession>A0A1H7P5V8</accession>
<dbReference type="STRING" id="235985.SAMN05414137_107230"/>
<dbReference type="EMBL" id="FOAZ01000007">
    <property type="protein sequence ID" value="SEL30989.1"/>
    <property type="molecule type" value="Genomic_DNA"/>
</dbReference>
<evidence type="ECO:0000256" key="1">
    <source>
        <dbReference type="SAM" id="MobiDB-lite"/>
    </source>
</evidence>
<evidence type="ECO:0000313" key="3">
    <source>
        <dbReference type="Proteomes" id="UP000183015"/>
    </source>
</evidence>
<dbReference type="OrthoDB" id="4209615at2"/>
<proteinExistence type="predicted"/>
<feature type="compositionally biased region" description="Pro residues" evidence="1">
    <location>
        <begin position="1"/>
        <end position="18"/>
    </location>
</feature>
<dbReference type="eggNOG" id="ENOG502ZNMI">
    <property type="taxonomic scope" value="Bacteria"/>
</dbReference>
<organism evidence="2 3">
    <name type="scientific">Streptacidiphilus jiangxiensis</name>
    <dbReference type="NCBI Taxonomy" id="235985"/>
    <lineage>
        <taxon>Bacteria</taxon>
        <taxon>Bacillati</taxon>
        <taxon>Actinomycetota</taxon>
        <taxon>Actinomycetes</taxon>
        <taxon>Kitasatosporales</taxon>
        <taxon>Streptomycetaceae</taxon>
        <taxon>Streptacidiphilus</taxon>
    </lineage>
</organism>
<protein>
    <recommendedName>
        <fullName evidence="4">X-X-X-Leu-X-X-Gly heptad repeat-containing protein</fullName>
    </recommendedName>
</protein>
<feature type="region of interest" description="Disordered" evidence="1">
    <location>
        <begin position="167"/>
        <end position="188"/>
    </location>
</feature>
<dbReference type="RefSeq" id="WP_143094369.1">
    <property type="nucleotide sequence ID" value="NZ_BBPN01000003.1"/>
</dbReference>
<gene>
    <name evidence="2" type="ORF">SAMN05414137_107230</name>
</gene>
<dbReference type="Proteomes" id="UP000183015">
    <property type="component" value="Unassembled WGS sequence"/>
</dbReference>
<name>A0A1H7P5V8_STRJI</name>
<reference evidence="3" key="1">
    <citation type="submission" date="2016-10" db="EMBL/GenBank/DDBJ databases">
        <authorList>
            <person name="Varghese N."/>
        </authorList>
    </citation>
    <scope>NUCLEOTIDE SEQUENCE [LARGE SCALE GENOMIC DNA]</scope>
    <source>
        <strain evidence="3">DSM 45096 / BCRC 16803 / CGMCC 4.1857 / CIP 109030 / JCM 12277 / KCTC 19219 / NBRC 100920 / 33214</strain>
    </source>
</reference>